<sequence length="274" mass="30513">MPPLPTQRKIAAVLSAYDDLIENNTRRVRVLEDMARALYREWFVEYRFPGHEQAEFVEDEQGRRPKEWANVPLAHFGNFITGKTPSKTMPEYFGGDIPFIKIPDMNGIFTLSASENLSVLGSAAQKKKLVPTESILVSCIGTVGKVTITAQPSQFNQQINAITPEKKHLGFLYFLIESLKTDLEMIGLVGATMPNVSKGKLENMRVVDPGRLADDFSDHVQPLLDSILNLTRRNANLRRTRDLLLPRLVSGELDVSGLDISGVDDAAMGQEEMA</sequence>
<comment type="similarity">
    <text evidence="1">Belongs to the type-I restriction system S methylase family.</text>
</comment>
<keyword evidence="2" id="KW-0680">Restriction system</keyword>
<proteinExistence type="inferred from homology"/>
<accession>A0ABQ2RWR0</accession>
<dbReference type="Gene3D" id="3.90.220.20">
    <property type="entry name" value="DNA methylase specificity domains"/>
    <property type="match status" value="1"/>
</dbReference>
<feature type="domain" description="Type I restriction modification DNA specificity" evidence="4">
    <location>
        <begin position="65"/>
        <end position="206"/>
    </location>
</feature>
<evidence type="ECO:0000313" key="5">
    <source>
        <dbReference type="EMBL" id="GGR75258.1"/>
    </source>
</evidence>
<gene>
    <name evidence="5" type="ORF">GCM10008959_40470</name>
</gene>
<protein>
    <recommendedName>
        <fullName evidence="4">Type I restriction modification DNA specificity domain-containing protein</fullName>
    </recommendedName>
</protein>
<keyword evidence="6" id="KW-1185">Reference proteome</keyword>
<evidence type="ECO:0000256" key="3">
    <source>
        <dbReference type="ARBA" id="ARBA00023125"/>
    </source>
</evidence>
<evidence type="ECO:0000313" key="6">
    <source>
        <dbReference type="Proteomes" id="UP000634308"/>
    </source>
</evidence>
<dbReference type="InterPro" id="IPR044946">
    <property type="entry name" value="Restrct_endonuc_typeI_TRD_sf"/>
</dbReference>
<evidence type="ECO:0000256" key="2">
    <source>
        <dbReference type="ARBA" id="ARBA00022747"/>
    </source>
</evidence>
<dbReference type="InterPro" id="IPR000055">
    <property type="entry name" value="Restrct_endonuc_typeI_TRD"/>
</dbReference>
<dbReference type="PANTHER" id="PTHR30408:SF13">
    <property type="entry name" value="TYPE I RESTRICTION ENZYME HINDI SPECIFICITY SUBUNIT"/>
    <property type="match status" value="1"/>
</dbReference>
<dbReference type="InterPro" id="IPR052021">
    <property type="entry name" value="Type-I_RS_S_subunit"/>
</dbReference>
<evidence type="ECO:0000256" key="1">
    <source>
        <dbReference type="ARBA" id="ARBA00010923"/>
    </source>
</evidence>
<dbReference type="PANTHER" id="PTHR30408">
    <property type="entry name" value="TYPE-1 RESTRICTION ENZYME ECOKI SPECIFICITY PROTEIN"/>
    <property type="match status" value="1"/>
</dbReference>
<evidence type="ECO:0000259" key="4">
    <source>
        <dbReference type="Pfam" id="PF01420"/>
    </source>
</evidence>
<keyword evidence="3" id="KW-0238">DNA-binding</keyword>
<dbReference type="Proteomes" id="UP000634308">
    <property type="component" value="Unassembled WGS sequence"/>
</dbReference>
<dbReference type="Pfam" id="PF01420">
    <property type="entry name" value="Methylase_S"/>
    <property type="match status" value="1"/>
</dbReference>
<dbReference type="EMBL" id="BMQM01000054">
    <property type="protein sequence ID" value="GGR75258.1"/>
    <property type="molecule type" value="Genomic_DNA"/>
</dbReference>
<reference evidence="6" key="1">
    <citation type="journal article" date="2019" name="Int. J. Syst. Evol. Microbiol.">
        <title>The Global Catalogue of Microorganisms (GCM) 10K type strain sequencing project: providing services to taxonomists for standard genome sequencing and annotation.</title>
        <authorList>
            <consortium name="The Broad Institute Genomics Platform"/>
            <consortium name="The Broad Institute Genome Sequencing Center for Infectious Disease"/>
            <person name="Wu L."/>
            <person name="Ma J."/>
        </authorList>
    </citation>
    <scope>NUCLEOTIDE SEQUENCE [LARGE SCALE GENOMIC DNA]</scope>
    <source>
        <strain evidence="6">JCM 31404</strain>
    </source>
</reference>
<organism evidence="5 6">
    <name type="scientific">Deinococcus seoulensis</name>
    <dbReference type="NCBI Taxonomy" id="1837379"/>
    <lineage>
        <taxon>Bacteria</taxon>
        <taxon>Thermotogati</taxon>
        <taxon>Deinococcota</taxon>
        <taxon>Deinococci</taxon>
        <taxon>Deinococcales</taxon>
        <taxon>Deinococcaceae</taxon>
        <taxon>Deinococcus</taxon>
    </lineage>
</organism>
<name>A0ABQ2RWR0_9DEIO</name>
<comment type="caution">
    <text evidence="5">The sequence shown here is derived from an EMBL/GenBank/DDBJ whole genome shotgun (WGS) entry which is preliminary data.</text>
</comment>
<dbReference type="SUPFAM" id="SSF116734">
    <property type="entry name" value="DNA methylase specificity domain"/>
    <property type="match status" value="2"/>
</dbReference>